<dbReference type="AlphaFoldDB" id="A6FWS5"/>
<feature type="domain" description="LysM" evidence="3">
    <location>
        <begin position="112"/>
        <end position="160"/>
    </location>
</feature>
<dbReference type="PROSITE" id="PS51782">
    <property type="entry name" value="LYSM"/>
    <property type="match status" value="1"/>
</dbReference>
<dbReference type="EMBL" id="ABCS01000001">
    <property type="protein sequence ID" value="EDM81749.1"/>
    <property type="molecule type" value="Genomic_DNA"/>
</dbReference>
<name>A6FWS5_9BACT</name>
<feature type="region of interest" description="Disordered" evidence="1">
    <location>
        <begin position="424"/>
        <end position="471"/>
    </location>
</feature>
<dbReference type="OrthoDB" id="9765158at2"/>
<evidence type="ECO:0000259" key="3">
    <source>
        <dbReference type="PROSITE" id="PS51782"/>
    </source>
</evidence>
<dbReference type="Gene3D" id="3.10.350.10">
    <property type="entry name" value="LysM domain"/>
    <property type="match status" value="1"/>
</dbReference>
<feature type="chain" id="PRO_5002694834" evidence="2">
    <location>
        <begin position="31"/>
        <end position="471"/>
    </location>
</feature>
<dbReference type="InterPro" id="IPR018392">
    <property type="entry name" value="LysM"/>
</dbReference>
<feature type="signal peptide" evidence="2">
    <location>
        <begin position="1"/>
        <end position="30"/>
    </location>
</feature>
<dbReference type="eggNOG" id="COG1652">
    <property type="taxonomic scope" value="Bacteria"/>
</dbReference>
<dbReference type="CDD" id="cd00118">
    <property type="entry name" value="LysM"/>
    <property type="match status" value="1"/>
</dbReference>
<reference evidence="4 5" key="1">
    <citation type="submission" date="2007-06" db="EMBL/GenBank/DDBJ databases">
        <authorList>
            <person name="Shimkets L."/>
            <person name="Ferriera S."/>
            <person name="Johnson J."/>
            <person name="Kravitz S."/>
            <person name="Beeson K."/>
            <person name="Sutton G."/>
            <person name="Rogers Y.-H."/>
            <person name="Friedman R."/>
            <person name="Frazier M."/>
            <person name="Venter J.C."/>
        </authorList>
    </citation>
    <scope>NUCLEOTIDE SEQUENCE [LARGE SCALE GENOMIC DNA]</scope>
    <source>
        <strain evidence="4 5">SIR-1</strain>
    </source>
</reference>
<dbReference type="InterPro" id="IPR036779">
    <property type="entry name" value="LysM_dom_sf"/>
</dbReference>
<dbReference type="RefSeq" id="WP_006968924.1">
    <property type="nucleotide sequence ID" value="NZ_ABCS01000001.1"/>
</dbReference>
<evidence type="ECO:0000313" key="4">
    <source>
        <dbReference type="EMBL" id="EDM81749.1"/>
    </source>
</evidence>
<dbReference type="Proteomes" id="UP000005801">
    <property type="component" value="Unassembled WGS sequence"/>
</dbReference>
<sequence>MASISTPTRLTPLALIALAALAASSPFAHAGPPADQGGGARGGGGGVQGGGVFSPPAGATYDPSTSGAPGLLDQNNSRAVDQTYGPTGTGDQLGYDIVDYGVSSGWSDGVPEYHIVQEGDTLSAICAYYYGDMYLWPKIWSYNAHITNAHWIFPGDRIRLTDPYADQGPEDSPSLAYADTYDPRSRVGETYLLERYAFIDEDELNKSMEIVGGADAKVMMATADTAYVGYDESNPPIAGERLSVYRKKKPVFDIKVKGKKQRQSQGQRIGWLVEVVGEIYVETVADKSAEATVVESVRPVERGQRVGELKTRFVRVEPSPNEVSTNGLVVETIRDLSINGESQFVIVNLGAADGIRRGNVLEVVQKGDAYTPDHRLHQPYDEGHPRRVLATLLVLQIEGESALTVVTESTREVVIGDHVEITKEGEKPEDFEAYDRRKREQRRDGSRSSASGSVESGDGSASAEGELRLGN</sequence>
<feature type="compositionally biased region" description="Low complexity" evidence="1">
    <location>
        <begin position="447"/>
        <end position="464"/>
    </location>
</feature>
<dbReference type="STRING" id="391625.PPSIR1_04763"/>
<comment type="caution">
    <text evidence="4">The sequence shown here is derived from an EMBL/GenBank/DDBJ whole genome shotgun (WGS) entry which is preliminary data.</text>
</comment>
<dbReference type="SMART" id="SM00257">
    <property type="entry name" value="LysM"/>
    <property type="match status" value="1"/>
</dbReference>
<dbReference type="PANTHER" id="PTHR34700">
    <property type="entry name" value="POTASSIUM BINDING PROTEIN KBP"/>
    <property type="match status" value="1"/>
</dbReference>
<accession>A6FWS5</accession>
<keyword evidence="5" id="KW-1185">Reference proteome</keyword>
<keyword evidence="2" id="KW-0732">Signal</keyword>
<proteinExistence type="predicted"/>
<protein>
    <submittedName>
        <fullName evidence="4">LysM domain protein</fullName>
    </submittedName>
</protein>
<feature type="compositionally biased region" description="Basic and acidic residues" evidence="1">
    <location>
        <begin position="424"/>
        <end position="446"/>
    </location>
</feature>
<evidence type="ECO:0000313" key="5">
    <source>
        <dbReference type="Proteomes" id="UP000005801"/>
    </source>
</evidence>
<dbReference type="Pfam" id="PF01476">
    <property type="entry name" value="LysM"/>
    <property type="match status" value="1"/>
</dbReference>
<gene>
    <name evidence="4" type="ORF">PPSIR1_04763</name>
</gene>
<dbReference type="PANTHER" id="PTHR34700:SF4">
    <property type="entry name" value="PHAGE-LIKE ELEMENT PBSX PROTEIN XKDP"/>
    <property type="match status" value="1"/>
</dbReference>
<feature type="compositionally biased region" description="Polar residues" evidence="1">
    <location>
        <begin position="62"/>
        <end position="86"/>
    </location>
</feature>
<organism evidence="4 5">
    <name type="scientific">Plesiocystis pacifica SIR-1</name>
    <dbReference type="NCBI Taxonomy" id="391625"/>
    <lineage>
        <taxon>Bacteria</taxon>
        <taxon>Pseudomonadati</taxon>
        <taxon>Myxococcota</taxon>
        <taxon>Polyangia</taxon>
        <taxon>Nannocystales</taxon>
        <taxon>Nannocystaceae</taxon>
        <taxon>Plesiocystis</taxon>
    </lineage>
</organism>
<dbReference type="InterPro" id="IPR052196">
    <property type="entry name" value="Bact_Kbp"/>
</dbReference>
<feature type="region of interest" description="Disordered" evidence="1">
    <location>
        <begin position="30"/>
        <end position="86"/>
    </location>
</feature>
<feature type="compositionally biased region" description="Gly residues" evidence="1">
    <location>
        <begin position="36"/>
        <end position="52"/>
    </location>
</feature>
<evidence type="ECO:0000256" key="1">
    <source>
        <dbReference type="SAM" id="MobiDB-lite"/>
    </source>
</evidence>
<evidence type="ECO:0000256" key="2">
    <source>
        <dbReference type="SAM" id="SignalP"/>
    </source>
</evidence>